<dbReference type="EMBL" id="JAVRHM010000017">
    <property type="protein sequence ID" value="MDT0690968.1"/>
    <property type="molecule type" value="Genomic_DNA"/>
</dbReference>
<reference evidence="1 2" key="1">
    <citation type="submission" date="2023-09" db="EMBL/GenBank/DDBJ databases">
        <authorList>
            <person name="Rey-Velasco X."/>
        </authorList>
    </citation>
    <scope>NUCLEOTIDE SEQUENCE [LARGE SCALE GENOMIC DNA]</scope>
    <source>
        <strain evidence="1 2">F188</strain>
    </source>
</reference>
<organism evidence="1 2">
    <name type="scientific">Autumnicola patrickiae</name>
    <dbReference type="NCBI Taxonomy" id="3075591"/>
    <lineage>
        <taxon>Bacteria</taxon>
        <taxon>Pseudomonadati</taxon>
        <taxon>Bacteroidota</taxon>
        <taxon>Flavobacteriia</taxon>
        <taxon>Flavobacteriales</taxon>
        <taxon>Flavobacteriaceae</taxon>
        <taxon>Autumnicola</taxon>
    </lineage>
</organism>
<dbReference type="Proteomes" id="UP001261624">
    <property type="component" value="Unassembled WGS sequence"/>
</dbReference>
<evidence type="ECO:0000313" key="1">
    <source>
        <dbReference type="EMBL" id="MDT0690968.1"/>
    </source>
</evidence>
<accession>A0ABU3E4P2</accession>
<dbReference type="RefSeq" id="WP_311686014.1">
    <property type="nucleotide sequence ID" value="NZ_JAVRHM010000017.1"/>
</dbReference>
<proteinExistence type="predicted"/>
<gene>
    <name evidence="1" type="ORF">RM549_14320</name>
</gene>
<sequence>MRKEFYFFIVLILLQSAVLQSQEVQDLTEAIPQEKMFVHYNSSLFLAGESLRYKLYAINESTNKLSDISKLGYVEVIRQDGIALFQQKIDLESGSGYGDFFIPIDVKSGNYKIVAYTQWMKNAGKENFFKGDLAIINPYTEDQGAISDSTGANNSSFYLDDNYKDKREVENALVTISTSAEKYRKREKVILNITFKNADAESGSYSVLVRKLDTFAKPQHTSASNWSLEQQSNNLIQNSDGINYFPEMRGEIINGKILNKMSANGSFDKRIVALSIPGRNDILKFAQTDEEGNFHFNLNVSNFEGESAVLQVMNRGTENFQIQLEEKFVDNYQDFNFNNFRFKPEMREWLKKRSIYNQIENSYLAEKSDEIILSSESTSFYGELPEVYNLDDYNRFPTVRETFVEIIRFGAIRKGNDGQSQFEVRSYKSSLSTGLPTLLLVDGVLIQNHEEFMDFDSRKIQRIGILRDKYFLGPLVFQGIITIETKQQNYFPLISREDILETKPLKTSPQKLYFHPDYEASQQARIPDFRFELYWNPNLKFTKGNKNIEFYTSDVSGTYQVSLEGFTGEGKPVSATTTIDVVE</sequence>
<keyword evidence="2" id="KW-1185">Reference proteome</keyword>
<protein>
    <recommendedName>
        <fullName evidence="3">Macroglobulin domain-containing protein</fullName>
    </recommendedName>
</protein>
<evidence type="ECO:0000313" key="2">
    <source>
        <dbReference type="Proteomes" id="UP001261624"/>
    </source>
</evidence>
<dbReference type="Gene3D" id="2.60.40.1930">
    <property type="match status" value="1"/>
</dbReference>
<name>A0ABU3E4P2_9FLAO</name>
<comment type="caution">
    <text evidence="1">The sequence shown here is derived from an EMBL/GenBank/DDBJ whole genome shotgun (WGS) entry which is preliminary data.</text>
</comment>
<evidence type="ECO:0008006" key="3">
    <source>
        <dbReference type="Google" id="ProtNLM"/>
    </source>
</evidence>